<protein>
    <submittedName>
        <fullName evidence="1">Uncharacterized protein</fullName>
    </submittedName>
</protein>
<dbReference type="Proteomes" id="UP001567538">
    <property type="component" value="Unassembled WGS sequence"/>
</dbReference>
<dbReference type="EMBL" id="JBEAFC010000008">
    <property type="protein sequence ID" value="KAL1545147.1"/>
    <property type="molecule type" value="Genomic_DNA"/>
</dbReference>
<reference evidence="1 2" key="1">
    <citation type="submission" date="2024-06" db="EMBL/GenBank/DDBJ databases">
        <title>A chromosome level genome sequence of Diviner's sage (Salvia divinorum).</title>
        <authorList>
            <person name="Ford S.A."/>
            <person name="Ro D.-K."/>
            <person name="Ness R.W."/>
            <person name="Phillips M.A."/>
        </authorList>
    </citation>
    <scope>NUCLEOTIDE SEQUENCE [LARGE SCALE GENOMIC DNA]</scope>
    <source>
        <strain evidence="1">SAF-2024a</strain>
        <tissue evidence="1">Leaf</tissue>
    </source>
</reference>
<sequence length="68" mass="8251">MDSVEDIVFHMMAWLLLMPRQILNDEIRKRRRNSHSLSSDLHEHFPFRHDENRNAALHVEVGRRDYVL</sequence>
<accession>A0ABD1GM94</accession>
<comment type="caution">
    <text evidence="1">The sequence shown here is derived from an EMBL/GenBank/DDBJ whole genome shotgun (WGS) entry which is preliminary data.</text>
</comment>
<dbReference type="AlphaFoldDB" id="A0ABD1GM94"/>
<name>A0ABD1GM94_SALDI</name>
<evidence type="ECO:0000313" key="1">
    <source>
        <dbReference type="EMBL" id="KAL1545147.1"/>
    </source>
</evidence>
<gene>
    <name evidence="1" type="ORF">AAHA92_21903</name>
</gene>
<organism evidence="1 2">
    <name type="scientific">Salvia divinorum</name>
    <name type="common">Maria pastora</name>
    <name type="synonym">Diviner's sage</name>
    <dbReference type="NCBI Taxonomy" id="28513"/>
    <lineage>
        <taxon>Eukaryota</taxon>
        <taxon>Viridiplantae</taxon>
        <taxon>Streptophyta</taxon>
        <taxon>Embryophyta</taxon>
        <taxon>Tracheophyta</taxon>
        <taxon>Spermatophyta</taxon>
        <taxon>Magnoliopsida</taxon>
        <taxon>eudicotyledons</taxon>
        <taxon>Gunneridae</taxon>
        <taxon>Pentapetalae</taxon>
        <taxon>asterids</taxon>
        <taxon>lamiids</taxon>
        <taxon>Lamiales</taxon>
        <taxon>Lamiaceae</taxon>
        <taxon>Nepetoideae</taxon>
        <taxon>Mentheae</taxon>
        <taxon>Salviinae</taxon>
        <taxon>Salvia</taxon>
        <taxon>Salvia subgen. Calosphace</taxon>
    </lineage>
</organism>
<evidence type="ECO:0000313" key="2">
    <source>
        <dbReference type="Proteomes" id="UP001567538"/>
    </source>
</evidence>
<proteinExistence type="predicted"/>
<keyword evidence="2" id="KW-1185">Reference proteome</keyword>